<keyword evidence="3" id="KW-1185">Reference proteome</keyword>
<dbReference type="Pfam" id="PF01425">
    <property type="entry name" value="Amidase"/>
    <property type="match status" value="1"/>
</dbReference>
<dbReference type="PANTHER" id="PTHR42678:SF34">
    <property type="entry name" value="OS04G0183300 PROTEIN"/>
    <property type="match status" value="1"/>
</dbReference>
<dbReference type="Proteomes" id="UP000323506">
    <property type="component" value="Chromosome D01"/>
</dbReference>
<proteinExistence type="predicted"/>
<dbReference type="EMBL" id="CM017701">
    <property type="protein sequence ID" value="TYG83861.1"/>
    <property type="molecule type" value="Genomic_DNA"/>
</dbReference>
<evidence type="ECO:0000313" key="3">
    <source>
        <dbReference type="Proteomes" id="UP000323506"/>
    </source>
</evidence>
<feature type="domain" description="Amidase" evidence="1">
    <location>
        <begin position="60"/>
        <end position="315"/>
    </location>
</feature>
<name>A0A5D2DSK7_GOSDA</name>
<evidence type="ECO:0000259" key="1">
    <source>
        <dbReference type="Pfam" id="PF01425"/>
    </source>
</evidence>
<reference evidence="2 3" key="1">
    <citation type="submission" date="2019-06" db="EMBL/GenBank/DDBJ databases">
        <title>WGS assembly of Gossypium darwinii.</title>
        <authorList>
            <person name="Chen Z.J."/>
            <person name="Sreedasyam A."/>
            <person name="Ando A."/>
            <person name="Song Q."/>
            <person name="De L."/>
            <person name="Hulse-Kemp A."/>
            <person name="Ding M."/>
            <person name="Ye W."/>
            <person name="Kirkbride R."/>
            <person name="Jenkins J."/>
            <person name="Plott C."/>
            <person name="Lovell J."/>
            <person name="Lin Y.-M."/>
            <person name="Vaughn R."/>
            <person name="Liu B."/>
            <person name="Li W."/>
            <person name="Simpson S."/>
            <person name="Scheffler B."/>
            <person name="Saski C."/>
            <person name="Grover C."/>
            <person name="Hu G."/>
            <person name="Conover J."/>
            <person name="Carlson J."/>
            <person name="Shu S."/>
            <person name="Boston L."/>
            <person name="Williams M."/>
            <person name="Peterson D."/>
            <person name="Mcgee K."/>
            <person name="Jones D."/>
            <person name="Wendel J."/>
            <person name="Stelly D."/>
            <person name="Grimwood J."/>
            <person name="Schmutz J."/>
        </authorList>
    </citation>
    <scope>NUCLEOTIDE SEQUENCE [LARGE SCALE GENOMIC DNA]</scope>
    <source>
        <strain evidence="2">1808015.09</strain>
    </source>
</reference>
<evidence type="ECO:0000313" key="2">
    <source>
        <dbReference type="EMBL" id="TYG83861.1"/>
    </source>
</evidence>
<gene>
    <name evidence="2" type="ORF">ES288_D01G202300v1</name>
</gene>
<dbReference type="Gene3D" id="3.90.1300.10">
    <property type="entry name" value="Amidase signature (AS) domain"/>
    <property type="match status" value="1"/>
</dbReference>
<dbReference type="InterPro" id="IPR036928">
    <property type="entry name" value="AS_sf"/>
</dbReference>
<dbReference type="PANTHER" id="PTHR42678">
    <property type="entry name" value="AMIDASE"/>
    <property type="match status" value="1"/>
</dbReference>
<organism evidence="2 3">
    <name type="scientific">Gossypium darwinii</name>
    <name type="common">Darwin's cotton</name>
    <name type="synonym">Gossypium barbadense var. darwinii</name>
    <dbReference type="NCBI Taxonomy" id="34276"/>
    <lineage>
        <taxon>Eukaryota</taxon>
        <taxon>Viridiplantae</taxon>
        <taxon>Streptophyta</taxon>
        <taxon>Embryophyta</taxon>
        <taxon>Tracheophyta</taxon>
        <taxon>Spermatophyta</taxon>
        <taxon>Magnoliopsida</taxon>
        <taxon>eudicotyledons</taxon>
        <taxon>Gunneridae</taxon>
        <taxon>Pentapetalae</taxon>
        <taxon>rosids</taxon>
        <taxon>malvids</taxon>
        <taxon>Malvales</taxon>
        <taxon>Malvaceae</taxon>
        <taxon>Malvoideae</taxon>
        <taxon>Gossypium</taxon>
    </lineage>
</organism>
<dbReference type="InterPro" id="IPR023631">
    <property type="entry name" value="Amidase_dom"/>
</dbReference>
<accession>A0A5D2DSK7</accession>
<dbReference type="AlphaFoldDB" id="A0A5D2DSK7"/>
<sequence>MASSSSLRSSSLFLFLILSSIFSLGFSTLTITNYTFSIREATIKDIKRSFERNQLTSRQLVQYYLREIARLNALLKGIIEVNPDALLQADAADKERKCKVNGSQPNLHGIPILLKDNIATKDKLNTTAGSFALLGSVVPRDAGVVEKLRKAGAIILGKASLSEWANFRSTTATSGFSPRGGQGKNPYVLSATPCGSSSGSAISVAANLVTVSLGTETDGSILCPSSFNSVVGLKPTVGLTSRAGVIPVTPRQDTIGPICRTVSDAVYVLDAIVGFDSNDEATRHASYYIPPGGYKRFLNPYGLKGKRLGIVRNPFFKIAQGLGLGQTFDNHLHTIRYKEDSYKINKTLGMTDFTNIDVILNVTASGEAVAIVAEFKLSLNAYLKELVASSVRSLADIIAFNLKFPDLELTDKIGQDIFLAAQATNGIGAQEKAALANLENLSKNGLEKLMRDSKLDAVVTPRADASSVYAIGGFPAIIVPAGYDSQGVPIGISFGGLKGSEGKLIEIAYAFEQATKIRKPPSFKP</sequence>
<dbReference type="SUPFAM" id="SSF75304">
    <property type="entry name" value="Amidase signature (AS) enzymes"/>
    <property type="match status" value="1"/>
</dbReference>
<protein>
    <recommendedName>
        <fullName evidence="1">Amidase domain-containing protein</fullName>
    </recommendedName>
</protein>